<feature type="domain" description="HAMP" evidence="17">
    <location>
        <begin position="235"/>
        <end position="287"/>
    </location>
</feature>
<dbReference type="PRINTS" id="PR00344">
    <property type="entry name" value="BCTRLSENSOR"/>
</dbReference>
<evidence type="ECO:0000256" key="14">
    <source>
        <dbReference type="SAM" id="MobiDB-lite"/>
    </source>
</evidence>
<evidence type="ECO:0000313" key="18">
    <source>
        <dbReference type="EMBL" id="SFD27269.1"/>
    </source>
</evidence>
<dbReference type="InterPro" id="IPR003660">
    <property type="entry name" value="HAMP_dom"/>
</dbReference>
<dbReference type="Proteomes" id="UP000198862">
    <property type="component" value="Unassembled WGS sequence"/>
</dbReference>
<evidence type="ECO:0000256" key="4">
    <source>
        <dbReference type="ARBA" id="ARBA00022475"/>
    </source>
</evidence>
<dbReference type="GO" id="GO:0000155">
    <property type="term" value="F:phosphorelay sensor kinase activity"/>
    <property type="evidence" value="ECO:0007669"/>
    <property type="project" value="InterPro"/>
</dbReference>
<dbReference type="Gene3D" id="1.10.287.130">
    <property type="match status" value="1"/>
</dbReference>
<dbReference type="PANTHER" id="PTHR45528">
    <property type="entry name" value="SENSOR HISTIDINE KINASE CPXA"/>
    <property type="match status" value="1"/>
</dbReference>
<accession>A0A1I1QYV9</accession>
<dbReference type="SMART" id="SM00388">
    <property type="entry name" value="HisKA"/>
    <property type="match status" value="1"/>
</dbReference>
<evidence type="ECO:0000256" key="10">
    <source>
        <dbReference type="ARBA" id="ARBA00022840"/>
    </source>
</evidence>
<dbReference type="Gene3D" id="3.30.565.10">
    <property type="entry name" value="Histidine kinase-like ATPase, C-terminal domain"/>
    <property type="match status" value="1"/>
</dbReference>
<evidence type="ECO:0000256" key="15">
    <source>
        <dbReference type="SAM" id="Phobius"/>
    </source>
</evidence>
<evidence type="ECO:0000256" key="12">
    <source>
        <dbReference type="ARBA" id="ARBA00023012"/>
    </source>
</evidence>
<dbReference type="GO" id="GO:0005524">
    <property type="term" value="F:ATP binding"/>
    <property type="evidence" value="ECO:0007669"/>
    <property type="project" value="UniProtKB-KW"/>
</dbReference>
<dbReference type="AlphaFoldDB" id="A0A1I1QYV9"/>
<name>A0A1I1QYV9_9GAMM</name>
<keyword evidence="13 15" id="KW-0472">Membrane</keyword>
<keyword evidence="8" id="KW-0547">Nucleotide-binding</keyword>
<keyword evidence="9 18" id="KW-0418">Kinase</keyword>
<keyword evidence="10" id="KW-0067">ATP-binding</keyword>
<dbReference type="Gene3D" id="6.10.340.10">
    <property type="match status" value="1"/>
</dbReference>
<dbReference type="EC" id="2.7.13.3" evidence="3"/>
<evidence type="ECO:0000256" key="6">
    <source>
        <dbReference type="ARBA" id="ARBA00022679"/>
    </source>
</evidence>
<dbReference type="PROSITE" id="PS50885">
    <property type="entry name" value="HAMP"/>
    <property type="match status" value="1"/>
</dbReference>
<dbReference type="SUPFAM" id="SSF47384">
    <property type="entry name" value="Homodimeric domain of signal transducing histidine kinase"/>
    <property type="match status" value="1"/>
</dbReference>
<dbReference type="RefSeq" id="WP_091988950.1">
    <property type="nucleotide sequence ID" value="NZ_FOLO01000045.1"/>
</dbReference>
<evidence type="ECO:0000256" key="13">
    <source>
        <dbReference type="ARBA" id="ARBA00023136"/>
    </source>
</evidence>
<proteinExistence type="predicted"/>
<dbReference type="PANTHER" id="PTHR45528:SF1">
    <property type="entry name" value="SENSOR HISTIDINE KINASE CPXA"/>
    <property type="match status" value="1"/>
</dbReference>
<dbReference type="PROSITE" id="PS50109">
    <property type="entry name" value="HIS_KIN"/>
    <property type="match status" value="1"/>
</dbReference>
<feature type="transmembrane region" description="Helical" evidence="15">
    <location>
        <begin position="7"/>
        <end position="30"/>
    </location>
</feature>
<evidence type="ECO:0000256" key="8">
    <source>
        <dbReference type="ARBA" id="ARBA00022741"/>
    </source>
</evidence>
<feature type="domain" description="Histidine kinase" evidence="16">
    <location>
        <begin position="295"/>
        <end position="511"/>
    </location>
</feature>
<dbReference type="SUPFAM" id="SSF158472">
    <property type="entry name" value="HAMP domain-like"/>
    <property type="match status" value="1"/>
</dbReference>
<dbReference type="InterPro" id="IPR003594">
    <property type="entry name" value="HATPase_dom"/>
</dbReference>
<gene>
    <name evidence="18" type="ORF">SAMN02745724_04056</name>
</gene>
<keyword evidence="19" id="KW-1185">Reference proteome</keyword>
<dbReference type="Pfam" id="PF02518">
    <property type="entry name" value="HATPase_c"/>
    <property type="match status" value="1"/>
</dbReference>
<keyword evidence="7 15" id="KW-0812">Transmembrane</keyword>
<feature type="region of interest" description="Disordered" evidence="14">
    <location>
        <begin position="76"/>
        <end position="152"/>
    </location>
</feature>
<keyword evidence="5" id="KW-0597">Phosphoprotein</keyword>
<evidence type="ECO:0000256" key="5">
    <source>
        <dbReference type="ARBA" id="ARBA00022553"/>
    </source>
</evidence>
<evidence type="ECO:0000256" key="7">
    <source>
        <dbReference type="ARBA" id="ARBA00022692"/>
    </source>
</evidence>
<dbReference type="InterPro" id="IPR036097">
    <property type="entry name" value="HisK_dim/P_sf"/>
</dbReference>
<dbReference type="InterPro" id="IPR036890">
    <property type="entry name" value="HATPase_C_sf"/>
</dbReference>
<feature type="transmembrane region" description="Helical" evidence="15">
    <location>
        <begin position="215"/>
        <end position="234"/>
    </location>
</feature>
<sequence length="513" mass="57763">MKLFHKFFLAFFVTNLAIVILLLVSIGVSLSSDFNDFINEAEDQHVKNSIAQLTKTYQINNSWQPIINDVQIWRDIVDPRKDPPPPRQEQNKHPPRKNQSVEGFESNFRNQRPPPNADKRIRGHKPAQGSRPKPRPAPPAKKREDPADFLKTGRRMSLYDMNESVIVGREFLNDHPRIEPIISNGETIGWIGLVPSNAIKDSPASDFLRQQYKTYYIIACAVLILSVFMAILLAKHLIAPIKLLINGTGKLRNGDYAARVNKVSKDEIGLLSDNFNDLANTLEKNQTNRHQWISDTSHELRTPLTVIKSQLIAIQDGIFEATSDRVDLFIDEINKLGRIVDDLYQLSSSDVGGLTYKKSNIDPMQLLLHTLNNYQSKFLQQKLKVTHNITDTSRCTIVADKTRLLQLFSNLIENSCRYTDSGGKINIITTLKKNELSIQINDSFPGVSKENQAKIFERFYRVEQSRSRIYGGSGLGLALCSQIVIAHQGTINTQDSALGGLSININLPLNLGA</sequence>
<keyword evidence="6" id="KW-0808">Transferase</keyword>
<evidence type="ECO:0000256" key="9">
    <source>
        <dbReference type="ARBA" id="ARBA00022777"/>
    </source>
</evidence>
<keyword evidence="12" id="KW-0902">Two-component regulatory system</keyword>
<dbReference type="InterPro" id="IPR004358">
    <property type="entry name" value="Sig_transdc_His_kin-like_C"/>
</dbReference>
<comment type="subcellular location">
    <subcellularLocation>
        <location evidence="2">Cell membrane</location>
        <topology evidence="2">Multi-pass membrane protein</topology>
    </subcellularLocation>
</comment>
<evidence type="ECO:0000256" key="3">
    <source>
        <dbReference type="ARBA" id="ARBA00012438"/>
    </source>
</evidence>
<evidence type="ECO:0000256" key="2">
    <source>
        <dbReference type="ARBA" id="ARBA00004651"/>
    </source>
</evidence>
<dbReference type="SMART" id="SM00387">
    <property type="entry name" value="HATPase_c"/>
    <property type="match status" value="1"/>
</dbReference>
<dbReference type="InterPro" id="IPR050398">
    <property type="entry name" value="HssS/ArlS-like"/>
</dbReference>
<organism evidence="18 19">
    <name type="scientific">Pseudoalteromonas denitrificans DSM 6059</name>
    <dbReference type="NCBI Taxonomy" id="1123010"/>
    <lineage>
        <taxon>Bacteria</taxon>
        <taxon>Pseudomonadati</taxon>
        <taxon>Pseudomonadota</taxon>
        <taxon>Gammaproteobacteria</taxon>
        <taxon>Alteromonadales</taxon>
        <taxon>Pseudoalteromonadaceae</taxon>
        <taxon>Pseudoalteromonas</taxon>
    </lineage>
</organism>
<comment type="catalytic activity">
    <reaction evidence="1">
        <text>ATP + protein L-histidine = ADP + protein N-phospho-L-histidine.</text>
        <dbReference type="EC" id="2.7.13.3"/>
    </reaction>
</comment>
<dbReference type="STRING" id="1123010.SAMN02745724_04056"/>
<dbReference type="InterPro" id="IPR005467">
    <property type="entry name" value="His_kinase_dom"/>
</dbReference>
<dbReference type="SUPFAM" id="SSF55874">
    <property type="entry name" value="ATPase domain of HSP90 chaperone/DNA topoisomerase II/histidine kinase"/>
    <property type="match status" value="1"/>
</dbReference>
<evidence type="ECO:0000256" key="11">
    <source>
        <dbReference type="ARBA" id="ARBA00022989"/>
    </source>
</evidence>
<dbReference type="GO" id="GO:0005886">
    <property type="term" value="C:plasma membrane"/>
    <property type="evidence" value="ECO:0007669"/>
    <property type="project" value="UniProtKB-SubCell"/>
</dbReference>
<keyword evidence="4" id="KW-1003">Cell membrane</keyword>
<protein>
    <recommendedName>
        <fullName evidence="3">histidine kinase</fullName>
        <ecNumber evidence="3">2.7.13.3</ecNumber>
    </recommendedName>
</protein>
<dbReference type="OrthoDB" id="9804645at2"/>
<dbReference type="FunFam" id="3.30.565.10:FF:000006">
    <property type="entry name" value="Sensor histidine kinase WalK"/>
    <property type="match status" value="1"/>
</dbReference>
<dbReference type="CDD" id="cd00082">
    <property type="entry name" value="HisKA"/>
    <property type="match status" value="1"/>
</dbReference>
<dbReference type="Pfam" id="PF00512">
    <property type="entry name" value="HisKA"/>
    <property type="match status" value="1"/>
</dbReference>
<keyword evidence="11 15" id="KW-1133">Transmembrane helix</keyword>
<dbReference type="InterPro" id="IPR003661">
    <property type="entry name" value="HisK_dim/P_dom"/>
</dbReference>
<dbReference type="SMART" id="SM00304">
    <property type="entry name" value="HAMP"/>
    <property type="match status" value="1"/>
</dbReference>
<reference evidence="18 19" key="1">
    <citation type="submission" date="2016-10" db="EMBL/GenBank/DDBJ databases">
        <authorList>
            <person name="de Groot N.N."/>
        </authorList>
    </citation>
    <scope>NUCLEOTIDE SEQUENCE [LARGE SCALE GENOMIC DNA]</scope>
    <source>
        <strain evidence="18 19">DSM 6059</strain>
    </source>
</reference>
<dbReference type="CDD" id="cd06225">
    <property type="entry name" value="HAMP"/>
    <property type="match status" value="1"/>
</dbReference>
<evidence type="ECO:0000259" key="17">
    <source>
        <dbReference type="PROSITE" id="PS50885"/>
    </source>
</evidence>
<feature type="compositionally biased region" description="Basic and acidic residues" evidence="14">
    <location>
        <begin position="76"/>
        <end position="92"/>
    </location>
</feature>
<evidence type="ECO:0000256" key="1">
    <source>
        <dbReference type="ARBA" id="ARBA00000085"/>
    </source>
</evidence>
<evidence type="ECO:0000259" key="16">
    <source>
        <dbReference type="PROSITE" id="PS50109"/>
    </source>
</evidence>
<dbReference type="EMBL" id="FOLO01000045">
    <property type="protein sequence ID" value="SFD27269.1"/>
    <property type="molecule type" value="Genomic_DNA"/>
</dbReference>
<evidence type="ECO:0000313" key="19">
    <source>
        <dbReference type="Proteomes" id="UP000198862"/>
    </source>
</evidence>
<dbReference type="Pfam" id="PF00672">
    <property type="entry name" value="HAMP"/>
    <property type="match status" value="1"/>
</dbReference>